<dbReference type="EMBL" id="HBUE01116204">
    <property type="protein sequence ID" value="CAG6490593.1"/>
    <property type="molecule type" value="Transcribed_RNA"/>
</dbReference>
<sequence length="108" mass="12547">MEVEWGRKTMGKRKAENCGVPYFRSFGFRYCILNIVTGFDSLQVIFYYVCRQIRSTIRLNVMDGGSGKFRVVARFFGWLLDDLLPCGGCVWRDWGPQPSVTFSGELWR</sequence>
<protein>
    <submittedName>
        <fullName evidence="2">(northern house mosquito) hypothetical protein</fullName>
    </submittedName>
</protein>
<proteinExistence type="predicted"/>
<dbReference type="AlphaFoldDB" id="A0A8D8CCT7"/>
<keyword evidence="1" id="KW-1133">Transmembrane helix</keyword>
<name>A0A8D8CCT7_CULPI</name>
<evidence type="ECO:0000313" key="2">
    <source>
        <dbReference type="EMBL" id="CAG6490593.1"/>
    </source>
</evidence>
<keyword evidence="1" id="KW-0812">Transmembrane</keyword>
<accession>A0A8D8CCT7</accession>
<organism evidence="2">
    <name type="scientific">Culex pipiens</name>
    <name type="common">House mosquito</name>
    <dbReference type="NCBI Taxonomy" id="7175"/>
    <lineage>
        <taxon>Eukaryota</taxon>
        <taxon>Metazoa</taxon>
        <taxon>Ecdysozoa</taxon>
        <taxon>Arthropoda</taxon>
        <taxon>Hexapoda</taxon>
        <taxon>Insecta</taxon>
        <taxon>Pterygota</taxon>
        <taxon>Neoptera</taxon>
        <taxon>Endopterygota</taxon>
        <taxon>Diptera</taxon>
        <taxon>Nematocera</taxon>
        <taxon>Culicoidea</taxon>
        <taxon>Culicidae</taxon>
        <taxon>Culicinae</taxon>
        <taxon>Culicini</taxon>
        <taxon>Culex</taxon>
        <taxon>Culex</taxon>
    </lineage>
</organism>
<reference evidence="2" key="1">
    <citation type="submission" date="2021-05" db="EMBL/GenBank/DDBJ databases">
        <authorList>
            <person name="Alioto T."/>
            <person name="Alioto T."/>
            <person name="Gomez Garrido J."/>
        </authorList>
    </citation>
    <scope>NUCLEOTIDE SEQUENCE</scope>
</reference>
<evidence type="ECO:0000256" key="1">
    <source>
        <dbReference type="SAM" id="Phobius"/>
    </source>
</evidence>
<feature type="transmembrane region" description="Helical" evidence="1">
    <location>
        <begin position="27"/>
        <end position="49"/>
    </location>
</feature>
<keyword evidence="1" id="KW-0472">Membrane</keyword>